<protein>
    <submittedName>
        <fullName evidence="3">DUF2147 domain-containing protein</fullName>
    </submittedName>
</protein>
<dbReference type="PANTHER" id="PTHR36919">
    <property type="entry name" value="BLR1215 PROTEIN"/>
    <property type="match status" value="1"/>
</dbReference>
<dbReference type="Pfam" id="PF09917">
    <property type="entry name" value="DUF2147"/>
    <property type="match status" value="1"/>
</dbReference>
<dbReference type="InterPro" id="IPR019223">
    <property type="entry name" value="DUF2147"/>
</dbReference>
<feature type="signal peptide" evidence="1">
    <location>
        <begin position="1"/>
        <end position="19"/>
    </location>
</feature>
<dbReference type="EMBL" id="CP065053">
    <property type="protein sequence ID" value="QPI52031.1"/>
    <property type="molecule type" value="Genomic_DNA"/>
</dbReference>
<feature type="domain" description="DUF2147" evidence="2">
    <location>
        <begin position="26"/>
        <end position="125"/>
    </location>
</feature>
<reference evidence="3 4" key="1">
    <citation type="submission" date="2020-11" db="EMBL/GenBank/DDBJ databases">
        <authorList>
            <person name="Sun Q."/>
        </authorList>
    </citation>
    <scope>NUCLEOTIDE SEQUENCE [LARGE SCALE GENOMIC DNA]</scope>
    <source>
        <strain evidence="3 4">P8398</strain>
    </source>
</reference>
<keyword evidence="1" id="KW-0732">Signal</keyword>
<evidence type="ECO:0000256" key="1">
    <source>
        <dbReference type="SAM" id="SignalP"/>
    </source>
</evidence>
<evidence type="ECO:0000313" key="4">
    <source>
        <dbReference type="Proteomes" id="UP000662888"/>
    </source>
</evidence>
<evidence type="ECO:0000313" key="3">
    <source>
        <dbReference type="EMBL" id="QPI52031.1"/>
    </source>
</evidence>
<feature type="chain" id="PRO_5045866187" evidence="1">
    <location>
        <begin position="20"/>
        <end position="139"/>
    </location>
</feature>
<accession>A0AA48WGL5</accession>
<gene>
    <name evidence="3" type="ORF">IV454_11305</name>
</gene>
<evidence type="ECO:0000259" key="2">
    <source>
        <dbReference type="Pfam" id="PF09917"/>
    </source>
</evidence>
<organism evidence="3 4">
    <name type="scientific">Massilia antarctica</name>
    <dbReference type="NCBI Taxonomy" id="2765360"/>
    <lineage>
        <taxon>Bacteria</taxon>
        <taxon>Pseudomonadati</taxon>
        <taxon>Pseudomonadota</taxon>
        <taxon>Betaproteobacteria</taxon>
        <taxon>Burkholderiales</taxon>
        <taxon>Oxalobacteraceae</taxon>
        <taxon>Telluria group</taxon>
        <taxon>Massilia</taxon>
    </lineage>
</organism>
<name>A0AA48WGL5_9BURK</name>
<dbReference type="PANTHER" id="PTHR36919:SF2">
    <property type="entry name" value="BLL6627 PROTEIN"/>
    <property type="match status" value="1"/>
</dbReference>
<dbReference type="RefSeq" id="WP_206091530.1">
    <property type="nucleotide sequence ID" value="NZ_CP065053.1"/>
</dbReference>
<proteinExistence type="predicted"/>
<sequence length="139" mass="15091">MRAIAMMLLSCAWVAPAWAAPDTVPGLWLSADKAAVIAFKACAEPKDALCGTIVWDKDAGTPDDACGVMIAKLNTWQDDAWRNGWVHDPRTRKNYKGIVRTKGDTLLVRAYIGTELLGETEIMTRVASIPAGCKSKETP</sequence>
<dbReference type="Gene3D" id="2.40.128.520">
    <property type="match status" value="1"/>
</dbReference>
<dbReference type="Proteomes" id="UP000662888">
    <property type="component" value="Chromosome"/>
</dbReference>
<keyword evidence="4" id="KW-1185">Reference proteome</keyword>